<protein>
    <recommendedName>
        <fullName evidence="1">DUF2726 domain-containing protein</fullName>
    </recommendedName>
</protein>
<dbReference type="Proteomes" id="UP000050471">
    <property type="component" value="Unassembled WGS sequence"/>
</dbReference>
<dbReference type="Pfam" id="PF10881">
    <property type="entry name" value="DUF2726"/>
    <property type="match status" value="1"/>
</dbReference>
<organism evidence="2 3">
    <name type="scientific">Aliiroseovarius crassostreae</name>
    <dbReference type="NCBI Taxonomy" id="154981"/>
    <lineage>
        <taxon>Bacteria</taxon>
        <taxon>Pseudomonadati</taxon>
        <taxon>Pseudomonadota</taxon>
        <taxon>Alphaproteobacteria</taxon>
        <taxon>Rhodobacterales</taxon>
        <taxon>Paracoccaceae</taxon>
        <taxon>Aliiroseovarius</taxon>
    </lineage>
</organism>
<reference evidence="2 3" key="1">
    <citation type="submission" date="2015-09" db="EMBL/GenBank/DDBJ databases">
        <title>Draft genome sequence of Aliiroseovarius crassostreae CV919-312TSm, the causative agent of Roseovarius Oyster Disease (formerly Juvenile Oyster Disease).</title>
        <authorList>
            <person name="Kessner L."/>
            <person name="Spinard E."/>
            <person name="Nelson D."/>
        </authorList>
    </citation>
    <scope>NUCLEOTIDE SEQUENCE [LARGE SCALE GENOMIC DNA]</scope>
    <source>
        <strain evidence="2 3">CV919-312</strain>
    </source>
</reference>
<feature type="domain" description="DUF2726" evidence="1">
    <location>
        <begin position="33"/>
        <end position="140"/>
    </location>
</feature>
<dbReference type="STRING" id="154981.AKJ29_01735"/>
<accession>A0A0N8IBE6</accession>
<dbReference type="InterPro" id="IPR024402">
    <property type="entry name" value="DUF2726"/>
</dbReference>
<keyword evidence="3" id="KW-1185">Reference proteome</keyword>
<dbReference type="RefSeq" id="WP_055190787.1">
    <property type="nucleotide sequence ID" value="NZ_FPBS01000070.1"/>
</dbReference>
<proteinExistence type="predicted"/>
<gene>
    <name evidence="2" type="ORF">AKJ29_01735</name>
</gene>
<dbReference type="OrthoDB" id="5679025at2"/>
<comment type="caution">
    <text evidence="2">The sequence shown here is derived from an EMBL/GenBank/DDBJ whole genome shotgun (WGS) entry which is preliminary data.</text>
</comment>
<evidence type="ECO:0000313" key="2">
    <source>
        <dbReference type="EMBL" id="KPN62891.1"/>
    </source>
</evidence>
<dbReference type="AlphaFoldDB" id="A0A0N8IBE6"/>
<dbReference type="EMBL" id="LKBA01000008">
    <property type="protein sequence ID" value="KPN62891.1"/>
    <property type="molecule type" value="Genomic_DNA"/>
</dbReference>
<evidence type="ECO:0000313" key="3">
    <source>
        <dbReference type="Proteomes" id="UP000050471"/>
    </source>
</evidence>
<evidence type="ECO:0000259" key="1">
    <source>
        <dbReference type="Pfam" id="PF10881"/>
    </source>
</evidence>
<name>A0A0N8IBE6_9RHOB</name>
<sequence>MQNLAPIAAVFVAVVAVLVVVAGKLSQPRFSSRALLNRSERRLFWILVKLAPRGWHVMSQVSYGEFLRCKSSRKFFSINAKRADFVLCDASFVPVAVIEYQGGGHYGNSRRSRTDAQRRDRQKRRALMEADVPMIEVPPEFNNDTVGELLASVIASRSDAKQRMKA</sequence>